<dbReference type="Proteomes" id="UP000198658">
    <property type="component" value="Unassembled WGS sequence"/>
</dbReference>
<feature type="chain" id="PRO_5011748127" evidence="1">
    <location>
        <begin position="27"/>
        <end position="438"/>
    </location>
</feature>
<feature type="domain" description="Amidohydrolase 3" evidence="2">
    <location>
        <begin position="354"/>
        <end position="410"/>
    </location>
</feature>
<dbReference type="GO" id="GO:0016812">
    <property type="term" value="F:hydrolase activity, acting on carbon-nitrogen (but not peptide) bonds, in cyclic amides"/>
    <property type="evidence" value="ECO:0007669"/>
    <property type="project" value="TreeGrafter"/>
</dbReference>
<dbReference type="EMBL" id="FNQO01000001">
    <property type="protein sequence ID" value="SDZ85192.1"/>
    <property type="molecule type" value="Genomic_DNA"/>
</dbReference>
<dbReference type="SUPFAM" id="SSF51338">
    <property type="entry name" value="Composite domain of metallo-dependent hydrolases"/>
    <property type="match status" value="1"/>
</dbReference>
<protein>
    <submittedName>
        <fullName evidence="3">Imidazolonepropionase</fullName>
    </submittedName>
</protein>
<dbReference type="SUPFAM" id="SSF51556">
    <property type="entry name" value="Metallo-dependent hydrolases"/>
    <property type="match status" value="1"/>
</dbReference>
<proteinExistence type="predicted"/>
<dbReference type="Gene3D" id="3.20.20.140">
    <property type="entry name" value="Metal-dependent hydrolases"/>
    <property type="match status" value="1"/>
</dbReference>
<organism evidence="3 4">
    <name type="scientific">Microbulbifer marinus</name>
    <dbReference type="NCBI Taxonomy" id="658218"/>
    <lineage>
        <taxon>Bacteria</taxon>
        <taxon>Pseudomonadati</taxon>
        <taxon>Pseudomonadota</taxon>
        <taxon>Gammaproteobacteria</taxon>
        <taxon>Cellvibrionales</taxon>
        <taxon>Microbulbiferaceae</taxon>
        <taxon>Microbulbifer</taxon>
    </lineage>
</organism>
<dbReference type="InterPro" id="IPR011059">
    <property type="entry name" value="Metal-dep_hydrolase_composite"/>
</dbReference>
<dbReference type="PANTHER" id="PTHR11647">
    <property type="entry name" value="HYDRANTOINASE/DIHYDROPYRIMIDINASE FAMILY MEMBER"/>
    <property type="match status" value="1"/>
</dbReference>
<feature type="signal peptide" evidence="1">
    <location>
        <begin position="1"/>
        <end position="26"/>
    </location>
</feature>
<dbReference type="STRING" id="658218.SAMN05216562_0767"/>
<reference evidence="4" key="1">
    <citation type="submission" date="2016-10" db="EMBL/GenBank/DDBJ databases">
        <authorList>
            <person name="Varghese N."/>
            <person name="Submissions S."/>
        </authorList>
    </citation>
    <scope>NUCLEOTIDE SEQUENCE [LARGE SCALE GENOMIC DNA]</scope>
    <source>
        <strain evidence="4">CGMCC 1.10657</strain>
    </source>
</reference>
<dbReference type="InterPro" id="IPR013108">
    <property type="entry name" value="Amidohydro_3"/>
</dbReference>
<dbReference type="AlphaFoldDB" id="A0A1H3WFT0"/>
<evidence type="ECO:0000256" key="1">
    <source>
        <dbReference type="SAM" id="SignalP"/>
    </source>
</evidence>
<accession>A0A1H3WFT0</accession>
<sequence length="438" mass="46167">MNGLLNKKLLVICTLIFGLATGTAQAETILIKGGKVHTLSDRGSFESADVLVVDGRVQEIGLDMNVRADRVIDARGKVVTPGVIAPVSELGLVEIGAASATNDNAVTGDSIGSSFDPLPAYNPKSTLIPFNRAGGVTRAVVFPGISLWGDSVGDPQRVFAGRGFAIKLNGDFDSVVARDVAQKAYLGEAGGQLAGGSRASAYAKIKNALEEAREYRSNRASIRRGDWREMNHSIADLEALQPLIDGEQPLLVTADRASDILWAIELAKEFSLQLVIAGAAEGWMVADQLAAAKVPVVIDAINNLPLSFSSLGARLDNAALLTKAGVTVAISGPEYASTHNVYLSRQSAGNAVASGLPYEDGLKAISANVAQIFGLEGGSLKPGAVADVVVWSGDPLEVTSYPEQVLIEGEPQSLVTRSTRLRDRYLKPEQGHGFGYKY</sequence>
<evidence type="ECO:0000313" key="4">
    <source>
        <dbReference type="Proteomes" id="UP000198658"/>
    </source>
</evidence>
<gene>
    <name evidence="3" type="ORF">SAMN05216562_0767</name>
</gene>
<evidence type="ECO:0000313" key="3">
    <source>
        <dbReference type="EMBL" id="SDZ85192.1"/>
    </source>
</evidence>
<dbReference type="Pfam" id="PF07969">
    <property type="entry name" value="Amidohydro_3"/>
    <property type="match status" value="1"/>
</dbReference>
<evidence type="ECO:0000259" key="2">
    <source>
        <dbReference type="Pfam" id="PF07969"/>
    </source>
</evidence>
<name>A0A1H3WFT0_9GAMM</name>
<dbReference type="Gene3D" id="2.30.40.10">
    <property type="entry name" value="Urease, subunit C, domain 1"/>
    <property type="match status" value="1"/>
</dbReference>
<dbReference type="PANTHER" id="PTHR11647:SF1">
    <property type="entry name" value="COLLAPSIN RESPONSE MEDIATOR PROTEIN"/>
    <property type="match status" value="1"/>
</dbReference>
<dbReference type="InterPro" id="IPR032466">
    <property type="entry name" value="Metal_Hydrolase"/>
</dbReference>
<keyword evidence="4" id="KW-1185">Reference proteome</keyword>
<keyword evidence="1" id="KW-0732">Signal</keyword>
<dbReference type="GO" id="GO:0005829">
    <property type="term" value="C:cytosol"/>
    <property type="evidence" value="ECO:0007669"/>
    <property type="project" value="TreeGrafter"/>
</dbReference>
<dbReference type="InterPro" id="IPR050378">
    <property type="entry name" value="Metallo-dep_Hydrolases_sf"/>
</dbReference>